<protein>
    <recommendedName>
        <fullName evidence="3">Sortase</fullName>
    </recommendedName>
</protein>
<dbReference type="CDD" id="cd05829">
    <property type="entry name" value="Sortase_F"/>
    <property type="match status" value="1"/>
</dbReference>
<proteinExistence type="predicted"/>
<reference evidence="1 2" key="1">
    <citation type="submission" date="2019-06" db="EMBL/GenBank/DDBJ databases">
        <title>Whole genome shotgun sequence of Microbacterium testaceum NBRC 12675.</title>
        <authorList>
            <person name="Hosoyama A."/>
            <person name="Uohara A."/>
            <person name="Ohji S."/>
            <person name="Ichikawa N."/>
        </authorList>
    </citation>
    <scope>NUCLEOTIDE SEQUENCE [LARGE SCALE GENOMIC DNA]</scope>
    <source>
        <strain evidence="1 2">NBRC 12675</strain>
    </source>
</reference>
<evidence type="ECO:0008006" key="3">
    <source>
        <dbReference type="Google" id="ProtNLM"/>
    </source>
</evidence>
<gene>
    <name evidence="1" type="ORF">MTE01_28360</name>
</gene>
<accession>A0A4Y3QP38</accession>
<dbReference type="EMBL" id="BJML01000010">
    <property type="protein sequence ID" value="GEB46891.1"/>
    <property type="molecule type" value="Genomic_DNA"/>
</dbReference>
<comment type="caution">
    <text evidence="1">The sequence shown here is derived from an EMBL/GenBank/DDBJ whole genome shotgun (WGS) entry which is preliminary data.</text>
</comment>
<sequence length="144" mass="14935">MRLRAASHGLDVALGSLDSVDGEVTPPGFTSAYVVRDRSVALDDASTGTVVVAMHALSGGSAPGNAFIDPTTGTTMVGAGDLIDVATTRYTVTQVRRVPKPDLAFDEYLWIPAAGRLIVITCVPREGTAARDNLVVIAQATPTP</sequence>
<evidence type="ECO:0000313" key="2">
    <source>
        <dbReference type="Proteomes" id="UP000319525"/>
    </source>
</evidence>
<name>A0A4Y3QP38_MICTE</name>
<dbReference type="Proteomes" id="UP000319525">
    <property type="component" value="Unassembled WGS sequence"/>
</dbReference>
<organism evidence="1 2">
    <name type="scientific">Microbacterium testaceum</name>
    <name type="common">Aureobacterium testaceum</name>
    <name type="synonym">Brevibacterium testaceum</name>
    <dbReference type="NCBI Taxonomy" id="2033"/>
    <lineage>
        <taxon>Bacteria</taxon>
        <taxon>Bacillati</taxon>
        <taxon>Actinomycetota</taxon>
        <taxon>Actinomycetes</taxon>
        <taxon>Micrococcales</taxon>
        <taxon>Microbacteriaceae</taxon>
        <taxon>Microbacterium</taxon>
    </lineage>
</organism>
<dbReference type="InterPro" id="IPR042001">
    <property type="entry name" value="Sortase_F"/>
</dbReference>
<dbReference type="AlphaFoldDB" id="A0A4Y3QP38"/>
<evidence type="ECO:0000313" key="1">
    <source>
        <dbReference type="EMBL" id="GEB46891.1"/>
    </source>
</evidence>